<accession>A0A369QE98</accession>
<keyword evidence="16" id="KW-1185">Reference proteome</keyword>
<evidence type="ECO:0000256" key="3">
    <source>
        <dbReference type="ARBA" id="ARBA00012071"/>
    </source>
</evidence>
<dbReference type="AlphaFoldDB" id="A0A369QE98"/>
<evidence type="ECO:0000256" key="5">
    <source>
        <dbReference type="ARBA" id="ARBA00022516"/>
    </source>
</evidence>
<dbReference type="GO" id="GO:0009244">
    <property type="term" value="P:lipopolysaccharide core region biosynthetic process"/>
    <property type="evidence" value="ECO:0007669"/>
    <property type="project" value="TreeGrafter"/>
</dbReference>
<keyword evidence="10 13" id="KW-0067">ATP-binding</keyword>
<dbReference type="Proteomes" id="UP000253919">
    <property type="component" value="Unassembled WGS sequence"/>
</dbReference>
<keyword evidence="8 13" id="KW-0547">Nucleotide-binding</keyword>
<comment type="function">
    <text evidence="1 13">Transfers the gamma-phosphate of ATP to the 4'-position of a tetraacyldisaccharide 1-phosphate intermediate (termed DS-1-P) to form tetraacyldisaccharide 1,4'-bis-phosphate (lipid IVA).</text>
</comment>
<dbReference type="PANTHER" id="PTHR42724">
    <property type="entry name" value="TETRAACYLDISACCHARIDE 4'-KINASE"/>
    <property type="match status" value="1"/>
</dbReference>
<evidence type="ECO:0000313" key="15">
    <source>
        <dbReference type="EMBL" id="RDC63241.1"/>
    </source>
</evidence>
<keyword evidence="9 13" id="KW-0418">Kinase</keyword>
<reference evidence="15 16" key="1">
    <citation type="submission" date="2018-04" db="EMBL/GenBank/DDBJ databases">
        <title>Adhaeribacter sp. HMF7616 genome sequencing and assembly.</title>
        <authorList>
            <person name="Kang H."/>
            <person name="Kang J."/>
            <person name="Cha I."/>
            <person name="Kim H."/>
            <person name="Joh K."/>
        </authorList>
    </citation>
    <scope>NUCLEOTIDE SEQUENCE [LARGE SCALE GENOMIC DNA]</scope>
    <source>
        <strain evidence="15 16">HMF7616</strain>
    </source>
</reference>
<feature type="binding site" evidence="13">
    <location>
        <begin position="50"/>
        <end position="57"/>
    </location>
    <ligand>
        <name>ATP</name>
        <dbReference type="ChEBI" id="CHEBI:30616"/>
    </ligand>
</feature>
<gene>
    <name evidence="13 15" type="primary">lpxK</name>
    <name evidence="15" type="ORF">AHMF7616_01842</name>
</gene>
<name>A0A369QE98_9BACT</name>
<dbReference type="InterPro" id="IPR027417">
    <property type="entry name" value="P-loop_NTPase"/>
</dbReference>
<comment type="caution">
    <text evidence="15">The sequence shown here is derived from an EMBL/GenBank/DDBJ whole genome shotgun (WGS) entry which is preliminary data.</text>
</comment>
<proteinExistence type="inferred from homology"/>
<dbReference type="NCBIfam" id="TIGR00682">
    <property type="entry name" value="lpxK"/>
    <property type="match status" value="1"/>
</dbReference>
<dbReference type="HAMAP" id="MF_00409">
    <property type="entry name" value="LpxK"/>
    <property type="match status" value="1"/>
</dbReference>
<keyword evidence="11 13" id="KW-0443">Lipid metabolism</keyword>
<evidence type="ECO:0000256" key="13">
    <source>
        <dbReference type="HAMAP-Rule" id="MF_00409"/>
    </source>
</evidence>
<evidence type="ECO:0000256" key="7">
    <source>
        <dbReference type="ARBA" id="ARBA00022679"/>
    </source>
</evidence>
<dbReference type="UniPathway" id="UPA00359">
    <property type="reaction ID" value="UER00482"/>
</dbReference>
<evidence type="ECO:0000256" key="8">
    <source>
        <dbReference type="ARBA" id="ARBA00022741"/>
    </source>
</evidence>
<evidence type="ECO:0000256" key="14">
    <source>
        <dbReference type="SAM" id="Phobius"/>
    </source>
</evidence>
<evidence type="ECO:0000256" key="2">
    <source>
        <dbReference type="ARBA" id="ARBA00004870"/>
    </source>
</evidence>
<keyword evidence="5 13" id="KW-0444">Lipid biosynthesis</keyword>
<dbReference type="EC" id="2.7.1.130" evidence="3 13"/>
<dbReference type="GO" id="GO:0005524">
    <property type="term" value="F:ATP binding"/>
    <property type="evidence" value="ECO:0007669"/>
    <property type="project" value="UniProtKB-UniRule"/>
</dbReference>
<evidence type="ECO:0000256" key="11">
    <source>
        <dbReference type="ARBA" id="ARBA00023098"/>
    </source>
</evidence>
<keyword evidence="7 13" id="KW-0808">Transferase</keyword>
<comment type="similarity">
    <text evidence="13">Belongs to the LpxK family.</text>
</comment>
<evidence type="ECO:0000256" key="6">
    <source>
        <dbReference type="ARBA" id="ARBA00022556"/>
    </source>
</evidence>
<keyword evidence="14" id="KW-0472">Membrane</keyword>
<evidence type="ECO:0000256" key="4">
    <source>
        <dbReference type="ARBA" id="ARBA00016436"/>
    </source>
</evidence>
<keyword evidence="6 13" id="KW-0441">Lipid A biosynthesis</keyword>
<protein>
    <recommendedName>
        <fullName evidence="4 13">Tetraacyldisaccharide 4'-kinase</fullName>
        <ecNumber evidence="3 13">2.7.1.130</ecNumber>
    </recommendedName>
    <alternativeName>
        <fullName evidence="12 13">Lipid A 4'-kinase</fullName>
    </alternativeName>
</protein>
<sequence>MRGMNVISFLLYPFSLLYGGTMLVRNKLYDQKLFTSAHFKVPVISIGNLTVGGTGKTPHVEYLLRLLHYKKVATLSRGYKRKSTGYLLANASATVESLGDEPFQYYLDYPAVRVAVAGNRAIGITRLLAQFPDLEAIILDDAYQHRRVTPSLNILLTDYSRLFYQDLVLPAGRLREFAVGANRADAIIVTKCPGTISQEQTLKIKKQVVSRANKPIPVFFTFYEYGKLVPCFQSSSVSKKVLLITAIANAKPLLNYLQQQAYDLLHHYAFPDHHAYTESEVAKIFADWQRYSHNNSVVIITTRKDAVKLMAPKLKPFWKTAPLFYLPIRVAFVKDQQDFDAFILNHVASKSKPENN</sequence>
<keyword evidence="14" id="KW-0812">Transmembrane</keyword>
<comment type="catalytic activity">
    <reaction evidence="13">
        <text>a lipid A disaccharide + ATP = a lipid IVA + ADP + H(+)</text>
        <dbReference type="Rhea" id="RHEA:67840"/>
        <dbReference type="ChEBI" id="CHEBI:15378"/>
        <dbReference type="ChEBI" id="CHEBI:30616"/>
        <dbReference type="ChEBI" id="CHEBI:176343"/>
        <dbReference type="ChEBI" id="CHEBI:176425"/>
        <dbReference type="ChEBI" id="CHEBI:456216"/>
        <dbReference type="EC" id="2.7.1.130"/>
    </reaction>
</comment>
<dbReference type="SUPFAM" id="SSF52540">
    <property type="entry name" value="P-loop containing nucleoside triphosphate hydrolases"/>
    <property type="match status" value="1"/>
</dbReference>
<evidence type="ECO:0000256" key="12">
    <source>
        <dbReference type="ARBA" id="ARBA00029757"/>
    </source>
</evidence>
<evidence type="ECO:0000256" key="1">
    <source>
        <dbReference type="ARBA" id="ARBA00002274"/>
    </source>
</evidence>
<dbReference type="PANTHER" id="PTHR42724:SF1">
    <property type="entry name" value="TETRAACYLDISACCHARIDE 4'-KINASE, MITOCHONDRIAL-RELATED"/>
    <property type="match status" value="1"/>
</dbReference>
<dbReference type="EMBL" id="QASA01000001">
    <property type="protein sequence ID" value="RDC63241.1"/>
    <property type="molecule type" value="Genomic_DNA"/>
</dbReference>
<evidence type="ECO:0000256" key="9">
    <source>
        <dbReference type="ARBA" id="ARBA00022777"/>
    </source>
</evidence>
<dbReference type="InterPro" id="IPR003758">
    <property type="entry name" value="LpxK"/>
</dbReference>
<evidence type="ECO:0000256" key="10">
    <source>
        <dbReference type="ARBA" id="ARBA00022840"/>
    </source>
</evidence>
<dbReference type="GO" id="GO:0009029">
    <property type="term" value="F:lipid-A 4'-kinase activity"/>
    <property type="evidence" value="ECO:0007669"/>
    <property type="project" value="UniProtKB-UniRule"/>
</dbReference>
<dbReference type="GO" id="GO:0005886">
    <property type="term" value="C:plasma membrane"/>
    <property type="evidence" value="ECO:0007669"/>
    <property type="project" value="TreeGrafter"/>
</dbReference>
<feature type="transmembrane region" description="Helical" evidence="14">
    <location>
        <begin position="6"/>
        <end position="24"/>
    </location>
</feature>
<keyword evidence="14" id="KW-1133">Transmembrane helix</keyword>
<comment type="pathway">
    <text evidence="2 13">Glycolipid biosynthesis; lipid IV(A) biosynthesis; lipid IV(A) from (3R)-3-hydroxytetradecanoyl-[acyl-carrier-protein] and UDP-N-acetyl-alpha-D-glucosamine: step 6/6.</text>
</comment>
<dbReference type="GO" id="GO:0009245">
    <property type="term" value="P:lipid A biosynthetic process"/>
    <property type="evidence" value="ECO:0007669"/>
    <property type="project" value="UniProtKB-UniRule"/>
</dbReference>
<organism evidence="15 16">
    <name type="scientific">Adhaeribacter pallidiroseus</name>
    <dbReference type="NCBI Taxonomy" id="2072847"/>
    <lineage>
        <taxon>Bacteria</taxon>
        <taxon>Pseudomonadati</taxon>
        <taxon>Bacteroidota</taxon>
        <taxon>Cytophagia</taxon>
        <taxon>Cytophagales</taxon>
        <taxon>Hymenobacteraceae</taxon>
        <taxon>Adhaeribacter</taxon>
    </lineage>
</organism>
<evidence type="ECO:0000313" key="16">
    <source>
        <dbReference type="Proteomes" id="UP000253919"/>
    </source>
</evidence>
<dbReference type="Pfam" id="PF02606">
    <property type="entry name" value="LpxK"/>
    <property type="match status" value="1"/>
</dbReference>